<dbReference type="Pfam" id="PF10809">
    <property type="entry name" value="DUF2732"/>
    <property type="match status" value="1"/>
</dbReference>
<dbReference type="Proteomes" id="UP000373449">
    <property type="component" value="Unassembled WGS sequence"/>
</dbReference>
<evidence type="ECO:0000313" key="2">
    <source>
        <dbReference type="EMBL" id="VFS47437.1"/>
    </source>
</evidence>
<reference evidence="1" key="1">
    <citation type="submission" date="2017-09" db="EMBL/GenBank/DDBJ databases">
        <title>FDA dAtabase for Regulatory Grade micrObial Sequences (FDA-ARGOS): Supporting development and validation of Infectious Disease Dx tests.</title>
        <authorList>
            <person name="Minogue T."/>
            <person name="Wolcott M."/>
            <person name="Wasieloski L."/>
            <person name="Aguilar W."/>
            <person name="Moore D."/>
            <person name="Tallon L.J."/>
            <person name="Sadzewicz L."/>
            <person name="Ott S."/>
            <person name="Zhao X."/>
            <person name="Nagaraj S."/>
            <person name="Vavikolanu K."/>
            <person name="Aluvathingal J."/>
            <person name="Nadendla S."/>
            <person name="Sichtig H."/>
        </authorList>
    </citation>
    <scope>NUCLEOTIDE SEQUENCE</scope>
    <source>
        <strain evidence="1">FDAARGOS_387</strain>
    </source>
</reference>
<gene>
    <name evidence="1" type="ORF">CRN84_07790</name>
    <name evidence="2" type="ORF">NCTC12282_02373</name>
</gene>
<dbReference type="EMBL" id="PDDX01000001">
    <property type="protein sequence ID" value="PHI29227.1"/>
    <property type="molecule type" value="Genomic_DNA"/>
</dbReference>
<name>A0A2C6DJ36_9GAMM</name>
<evidence type="ECO:0000313" key="1">
    <source>
        <dbReference type="EMBL" id="PHI29227.1"/>
    </source>
</evidence>
<dbReference type="STRING" id="1111728.GCA_000427805_01967"/>
<proteinExistence type="predicted"/>
<evidence type="ECO:0000313" key="3">
    <source>
        <dbReference type="Proteomes" id="UP000224974"/>
    </source>
</evidence>
<dbReference type="EMBL" id="CAADJA010000002">
    <property type="protein sequence ID" value="VFS47437.1"/>
    <property type="molecule type" value="Genomic_DNA"/>
</dbReference>
<dbReference type="RefSeq" id="WP_036015835.1">
    <property type="nucleotide sequence ID" value="NZ_CAADJA010000002.1"/>
</dbReference>
<dbReference type="InterPro" id="IPR020126">
    <property type="entry name" value="DUF2732"/>
</dbReference>
<evidence type="ECO:0000313" key="4">
    <source>
        <dbReference type="Proteomes" id="UP000373449"/>
    </source>
</evidence>
<accession>A0A2C6DJ36</accession>
<reference evidence="2 4" key="3">
    <citation type="submission" date="2019-03" db="EMBL/GenBank/DDBJ databases">
        <authorList>
            <consortium name="Pathogen Informatics"/>
        </authorList>
    </citation>
    <scope>NUCLEOTIDE SEQUENCE [LARGE SCALE GENOMIC DNA]</scope>
    <source>
        <strain evidence="2 4">NCTC12282</strain>
    </source>
</reference>
<dbReference type="Proteomes" id="UP000224974">
    <property type="component" value="Unassembled WGS sequence"/>
</dbReference>
<sequence length="80" mass="9364">MFENIKLMHEHNNRVNADQLQVLLKNTRNDERKNIATLMTVKFELLAAHIRNENMTAAQVADLLNLESEKIKYEVLENDN</sequence>
<keyword evidence="3" id="KW-1185">Reference proteome</keyword>
<reference evidence="3" key="2">
    <citation type="submission" date="2017-09" db="EMBL/GenBank/DDBJ databases">
        <title>FDA dAtabase for Regulatory Grade micrObial Sequences (FDA-ARGOS): Supporting development and validation of Infectious Disease Dx tests.</title>
        <authorList>
            <person name="Minogue T."/>
            <person name="Wolcott M."/>
            <person name="Wasieloski L."/>
            <person name="Aguilar W."/>
            <person name="Moore D."/>
            <person name="Tallon L."/>
            <person name="Sadzewicz L."/>
            <person name="Ott S."/>
            <person name="Zhao X."/>
            <person name="Nagaraj S."/>
            <person name="Vavikolanu K."/>
            <person name="Aluvathingal J."/>
            <person name="Nadendla S."/>
            <person name="Sichtig H."/>
        </authorList>
    </citation>
    <scope>NUCLEOTIDE SEQUENCE [LARGE SCALE GENOMIC DNA]</scope>
    <source>
        <strain evidence="3">FDAARGOS_387</strain>
    </source>
</reference>
<organism evidence="1 3">
    <name type="scientific">Budvicia aquatica</name>
    <dbReference type="NCBI Taxonomy" id="82979"/>
    <lineage>
        <taxon>Bacteria</taxon>
        <taxon>Pseudomonadati</taxon>
        <taxon>Pseudomonadota</taxon>
        <taxon>Gammaproteobacteria</taxon>
        <taxon>Enterobacterales</taxon>
        <taxon>Budviciaceae</taxon>
        <taxon>Budvicia</taxon>
    </lineage>
</organism>
<protein>
    <submittedName>
        <fullName evidence="1">DUF2732 domain-containing protein</fullName>
    </submittedName>
    <submittedName>
        <fullName evidence="2">Protein of uncharacterized function (DUF2732)</fullName>
    </submittedName>
</protein>
<dbReference type="AlphaFoldDB" id="A0A2C6DJ36"/>